<name>Q4C123_CROWT</name>
<evidence type="ECO:0000313" key="3">
    <source>
        <dbReference type="Proteomes" id="UP000003922"/>
    </source>
</evidence>
<dbReference type="Proteomes" id="UP000003922">
    <property type="component" value="Unassembled WGS sequence"/>
</dbReference>
<dbReference type="EMBL" id="AADV02000049">
    <property type="protein sequence ID" value="EAM49839.1"/>
    <property type="molecule type" value="Genomic_DNA"/>
</dbReference>
<dbReference type="InterPro" id="IPR012296">
    <property type="entry name" value="Nuclease_put_TT1808"/>
</dbReference>
<dbReference type="KEGG" id="cwa:CwatDRAFT_2437"/>
<dbReference type="OrthoDB" id="428427at2"/>
<evidence type="ECO:0000259" key="1">
    <source>
        <dbReference type="Pfam" id="PF05685"/>
    </source>
</evidence>
<sequence length="205" mass="23488">MITTISQPITLDEFWDWYPDGFGRYELHDGAIFEMQAIGNHEEVISFIMMELVVQIKQLGLSYLIPKQALIKPLDTNKSAYNPDVLILDKSSLNDEPLWKTRSTITQGKTVPLVIEVVSTNWGYDYGHKLVDYEALGIAEYWIVDYLGLGGKRYIGDPKQPTISIYQLVDEEYQVQQFRSNDLLISSIFTDLNLTAQQIFDVVNL</sequence>
<dbReference type="RefSeq" id="WP_007306446.1">
    <property type="nucleotide sequence ID" value="NZ_AADV02000049.1"/>
</dbReference>
<dbReference type="InterPro" id="IPR011335">
    <property type="entry name" value="Restrct_endonuc-II-like"/>
</dbReference>
<evidence type="ECO:0000313" key="2">
    <source>
        <dbReference type="EMBL" id="EAM49839.1"/>
    </source>
</evidence>
<reference evidence="2" key="2">
    <citation type="submission" date="2005-06" db="EMBL/GenBank/DDBJ databases">
        <title>Sequencing of the draft genome and assembly of Crocosphaera watsonii WH 8501.</title>
        <authorList>
            <consortium name="US DOE Joint Genome Institute (JGI-PGF)"/>
            <person name="Copeland A."/>
            <person name="Lucas S."/>
            <person name="Lapidus A."/>
            <person name="Barry K."/>
            <person name="Detter C."/>
            <person name="Glavina T."/>
            <person name="Hammon N."/>
            <person name="Israni S."/>
            <person name="Pitluck S."/>
            <person name="Richardson P."/>
        </authorList>
    </citation>
    <scope>NUCLEOTIDE SEQUENCE [LARGE SCALE GENOMIC DNA]</scope>
    <source>
        <strain evidence="2">WH 8501</strain>
    </source>
</reference>
<dbReference type="Pfam" id="PF05685">
    <property type="entry name" value="Uma2"/>
    <property type="match status" value="1"/>
</dbReference>
<feature type="domain" description="Putative restriction endonuclease" evidence="1">
    <location>
        <begin position="13"/>
        <end position="196"/>
    </location>
</feature>
<dbReference type="AlphaFoldDB" id="Q4C123"/>
<organism evidence="2 3">
    <name type="scientific">Crocosphaera watsonii WH 8501</name>
    <dbReference type="NCBI Taxonomy" id="165597"/>
    <lineage>
        <taxon>Bacteria</taxon>
        <taxon>Bacillati</taxon>
        <taxon>Cyanobacteriota</taxon>
        <taxon>Cyanophyceae</taxon>
        <taxon>Oscillatoriophycideae</taxon>
        <taxon>Chroococcales</taxon>
        <taxon>Aphanothecaceae</taxon>
        <taxon>Crocosphaera</taxon>
    </lineage>
</organism>
<keyword evidence="3" id="KW-1185">Reference proteome</keyword>
<proteinExistence type="predicted"/>
<protein>
    <recommendedName>
        <fullName evidence="1">Putative restriction endonuclease domain-containing protein</fullName>
    </recommendedName>
</protein>
<reference evidence="2" key="1">
    <citation type="submission" date="2004-02" db="EMBL/GenBank/DDBJ databases">
        <authorList>
            <consortium name="DOE Joint Genome Institute"/>
        </authorList>
    </citation>
    <scope>NUCLEOTIDE SEQUENCE [LARGE SCALE GENOMIC DNA]</scope>
    <source>
        <strain evidence="2">WH 8501</strain>
    </source>
</reference>
<dbReference type="PANTHER" id="PTHR34107">
    <property type="entry name" value="SLL0198 PROTEIN-RELATED"/>
    <property type="match status" value="1"/>
</dbReference>
<dbReference type="SUPFAM" id="SSF52980">
    <property type="entry name" value="Restriction endonuclease-like"/>
    <property type="match status" value="1"/>
</dbReference>
<gene>
    <name evidence="2" type="ORF">CwatDRAFT_2437</name>
</gene>
<dbReference type="Gene3D" id="3.90.1570.10">
    <property type="entry name" value="tt1808, chain A"/>
    <property type="match status" value="1"/>
</dbReference>
<accession>Q4C123</accession>
<dbReference type="InterPro" id="IPR008538">
    <property type="entry name" value="Uma2"/>
</dbReference>
<dbReference type="PANTHER" id="PTHR34107:SF2">
    <property type="entry name" value="SLL0888 PROTEIN"/>
    <property type="match status" value="1"/>
</dbReference>
<dbReference type="CDD" id="cd06260">
    <property type="entry name" value="DUF820-like"/>
    <property type="match status" value="1"/>
</dbReference>
<reference evidence="2" key="3">
    <citation type="submission" date="2016-12" db="EMBL/GenBank/DDBJ databases">
        <title>Annotation of the draft genome assembly of Crocosphaera watsonii WH 8501.</title>
        <authorList>
            <consortium name="US DOE Joint Genome Institute (JGI-ORNL)"/>
            <person name="Larimer F."/>
            <person name="Land M."/>
        </authorList>
    </citation>
    <scope>NUCLEOTIDE SEQUENCE</scope>
    <source>
        <strain evidence="2">WH 8501</strain>
    </source>
</reference>
<comment type="caution">
    <text evidence="2">The sequence shown here is derived from an EMBL/GenBank/DDBJ whole genome shotgun (WGS) entry which is preliminary data.</text>
</comment>